<reference evidence="1" key="1">
    <citation type="journal article" date="2019" name="Sci. Rep.">
        <title>Draft genome of Tanacetum cinerariifolium, the natural source of mosquito coil.</title>
        <authorList>
            <person name="Yamashiro T."/>
            <person name="Shiraishi A."/>
            <person name="Satake H."/>
            <person name="Nakayama K."/>
        </authorList>
    </citation>
    <scope>NUCLEOTIDE SEQUENCE</scope>
</reference>
<proteinExistence type="predicted"/>
<keyword evidence="1" id="KW-0808">Transferase</keyword>
<keyword evidence="1" id="KW-0418">Kinase</keyword>
<protein>
    <submittedName>
        <fullName evidence="1">Xylulose kinase-1</fullName>
    </submittedName>
</protein>
<organism evidence="1">
    <name type="scientific">Tanacetum cinerariifolium</name>
    <name type="common">Dalmatian daisy</name>
    <name type="synonym">Chrysanthemum cinerariifolium</name>
    <dbReference type="NCBI Taxonomy" id="118510"/>
    <lineage>
        <taxon>Eukaryota</taxon>
        <taxon>Viridiplantae</taxon>
        <taxon>Streptophyta</taxon>
        <taxon>Embryophyta</taxon>
        <taxon>Tracheophyta</taxon>
        <taxon>Spermatophyta</taxon>
        <taxon>Magnoliopsida</taxon>
        <taxon>eudicotyledons</taxon>
        <taxon>Gunneridae</taxon>
        <taxon>Pentapetalae</taxon>
        <taxon>asterids</taxon>
        <taxon>campanulids</taxon>
        <taxon>Asterales</taxon>
        <taxon>Asteraceae</taxon>
        <taxon>Asteroideae</taxon>
        <taxon>Anthemideae</taxon>
        <taxon>Anthemidinae</taxon>
        <taxon>Tanacetum</taxon>
    </lineage>
</organism>
<name>A0A699TQW4_TANCI</name>
<sequence>MNIWKVIQNGNSMKRTGRDHDGSVIILPPMTAEEHIAVQSESKARTTLLQSILDDHVADFHYLDDARDIWNAIKARIREEEGLHKRYDKMQKILSQLNQLKAKPDAEDINLKFLR</sequence>
<feature type="non-terminal residue" evidence="1">
    <location>
        <position position="115"/>
    </location>
</feature>
<evidence type="ECO:0000313" key="1">
    <source>
        <dbReference type="EMBL" id="GFD13152.1"/>
    </source>
</evidence>
<accession>A0A699TQW4</accession>
<dbReference type="AlphaFoldDB" id="A0A699TQW4"/>
<dbReference type="GO" id="GO:0016301">
    <property type="term" value="F:kinase activity"/>
    <property type="evidence" value="ECO:0007669"/>
    <property type="project" value="UniProtKB-KW"/>
</dbReference>
<dbReference type="EMBL" id="BKCJ011270554">
    <property type="protein sequence ID" value="GFD13152.1"/>
    <property type="molecule type" value="Genomic_DNA"/>
</dbReference>
<comment type="caution">
    <text evidence="1">The sequence shown here is derived from an EMBL/GenBank/DDBJ whole genome shotgun (WGS) entry which is preliminary data.</text>
</comment>
<gene>
    <name evidence="1" type="ORF">Tci_885121</name>
</gene>